<keyword evidence="5" id="KW-0963">Cytoplasm</keyword>
<evidence type="ECO:0000259" key="9">
    <source>
        <dbReference type="Pfam" id="PF01817"/>
    </source>
</evidence>
<dbReference type="InterPro" id="IPR008238">
    <property type="entry name" value="Chorismate_mutase_AroQ_euk"/>
</dbReference>
<feature type="domain" description="Chorismate mutase" evidence="9">
    <location>
        <begin position="110"/>
        <end position="217"/>
    </location>
</feature>
<name>A0A7J0DTA2_9ERIC</name>
<evidence type="ECO:0000313" key="10">
    <source>
        <dbReference type="EMBL" id="GFS41906.1"/>
    </source>
</evidence>
<evidence type="ECO:0000256" key="8">
    <source>
        <dbReference type="ARBA" id="ARBA00023235"/>
    </source>
</evidence>
<comment type="catalytic activity">
    <reaction evidence="1">
        <text>chorismate = prephenate</text>
        <dbReference type="Rhea" id="RHEA:13897"/>
        <dbReference type="ChEBI" id="CHEBI:29748"/>
        <dbReference type="ChEBI" id="CHEBI:29934"/>
        <dbReference type="EC" id="5.4.99.5"/>
    </reaction>
</comment>
<dbReference type="GO" id="GO:0046417">
    <property type="term" value="P:chorismate metabolic process"/>
    <property type="evidence" value="ECO:0007669"/>
    <property type="project" value="InterPro"/>
</dbReference>
<dbReference type="GO" id="GO:0009073">
    <property type="term" value="P:aromatic amino acid family biosynthetic process"/>
    <property type="evidence" value="ECO:0007669"/>
    <property type="project" value="UniProtKB-KW"/>
</dbReference>
<evidence type="ECO:0000256" key="1">
    <source>
        <dbReference type="ARBA" id="ARBA00000824"/>
    </source>
</evidence>
<dbReference type="Gene3D" id="1.10.590.10">
    <property type="entry name" value="Chorismate mutase, AroQ class superfamily, eukaryotic"/>
    <property type="match status" value="2"/>
</dbReference>
<reference evidence="11" key="1">
    <citation type="submission" date="2019-07" db="EMBL/GenBank/DDBJ databases">
        <title>De Novo Assembly of kiwifruit Actinidia rufa.</title>
        <authorList>
            <person name="Sugita-Konishi S."/>
            <person name="Sato K."/>
            <person name="Mori E."/>
            <person name="Abe Y."/>
            <person name="Kisaki G."/>
            <person name="Hamano K."/>
            <person name="Suezawa K."/>
            <person name="Otani M."/>
            <person name="Fukuda T."/>
            <person name="Manabe T."/>
            <person name="Gomi K."/>
            <person name="Tabuchi M."/>
            <person name="Akimitsu K."/>
            <person name="Kataoka I."/>
        </authorList>
    </citation>
    <scope>NUCLEOTIDE SEQUENCE [LARGE SCALE GENOMIC DNA]</scope>
    <source>
        <strain evidence="11">cv. Fuchu</strain>
    </source>
</reference>
<dbReference type="SUPFAM" id="SSF48600">
    <property type="entry name" value="Chorismate mutase II"/>
    <property type="match status" value="1"/>
</dbReference>
<protein>
    <recommendedName>
        <fullName evidence="4">chorismate mutase</fullName>
        <ecNumber evidence="4">5.4.99.5</ecNumber>
    </recommendedName>
</protein>
<dbReference type="EC" id="5.4.99.5" evidence="4"/>
<evidence type="ECO:0000256" key="3">
    <source>
        <dbReference type="ARBA" id="ARBA00004817"/>
    </source>
</evidence>
<dbReference type="PANTHER" id="PTHR21145:SF12">
    <property type="entry name" value="CHORISMATE MUTASE"/>
    <property type="match status" value="1"/>
</dbReference>
<dbReference type="InterPro" id="IPR036263">
    <property type="entry name" value="Chorismate_II_sf"/>
</dbReference>
<comment type="subcellular location">
    <subcellularLocation>
        <location evidence="2">Cytoplasm</location>
    </subcellularLocation>
</comment>
<keyword evidence="8" id="KW-0413">Isomerase</keyword>
<dbReference type="NCBIfam" id="TIGR01802">
    <property type="entry name" value="CM_pl-yst"/>
    <property type="match status" value="1"/>
</dbReference>
<comment type="caution">
    <text evidence="10">The sequence shown here is derived from an EMBL/GenBank/DDBJ whole genome shotgun (WGS) entry which is preliminary data.</text>
</comment>
<dbReference type="PANTHER" id="PTHR21145">
    <property type="entry name" value="CHORISMATE MUTASE"/>
    <property type="match status" value="1"/>
</dbReference>
<dbReference type="GO" id="GO:0008652">
    <property type="term" value="P:amino acid biosynthetic process"/>
    <property type="evidence" value="ECO:0007669"/>
    <property type="project" value="UniProtKB-KW"/>
</dbReference>
<sequence length="226" mass="25855">MEKNVLANTLTLDSVRESLIRQEDTVIFYLIERAKYPINSPVYHPSFAGVSGSLVDYIVKHTEALQSKVTIEELFQFTGASININKTIWDMYFNQLLPLFVSEGNDGNYVQTATCDLQCLQALSRRIHYGKFVAEVKFMDAPEDYGPAIQAQNRDALMELLTFKSVEEMVKQRVKKKAMVFGQEVCLGDSKGKYKVDPSVVSRLYEEWVMPLTKKVQVEYLLCRLD</sequence>
<dbReference type="EMBL" id="BJWL01000387">
    <property type="protein sequence ID" value="GFS41906.1"/>
    <property type="molecule type" value="Genomic_DNA"/>
</dbReference>
<keyword evidence="7" id="KW-0057">Aromatic amino acid biosynthesis</keyword>
<comment type="pathway">
    <text evidence="3">Metabolic intermediate biosynthesis; prephenate biosynthesis; prephenate from chorismate: step 1/1.</text>
</comment>
<keyword evidence="11" id="KW-1185">Reference proteome</keyword>
<dbReference type="InterPro" id="IPR037039">
    <property type="entry name" value="CM_AroQ_sf_eucaryotic"/>
</dbReference>
<dbReference type="Proteomes" id="UP000585474">
    <property type="component" value="Unassembled WGS sequence"/>
</dbReference>
<dbReference type="GO" id="GO:0004106">
    <property type="term" value="F:chorismate mutase activity"/>
    <property type="evidence" value="ECO:0007669"/>
    <property type="project" value="UniProtKB-EC"/>
</dbReference>
<accession>A0A7J0DTA2</accession>
<evidence type="ECO:0000256" key="7">
    <source>
        <dbReference type="ARBA" id="ARBA00023141"/>
    </source>
</evidence>
<proteinExistence type="predicted"/>
<evidence type="ECO:0000313" key="11">
    <source>
        <dbReference type="Proteomes" id="UP000585474"/>
    </source>
</evidence>
<gene>
    <name evidence="10" type="ORF">Acr_00g0076970</name>
</gene>
<evidence type="ECO:0000256" key="4">
    <source>
        <dbReference type="ARBA" id="ARBA00012404"/>
    </source>
</evidence>
<dbReference type="OrthoDB" id="191918at2759"/>
<organism evidence="10 11">
    <name type="scientific">Actinidia rufa</name>
    <dbReference type="NCBI Taxonomy" id="165716"/>
    <lineage>
        <taxon>Eukaryota</taxon>
        <taxon>Viridiplantae</taxon>
        <taxon>Streptophyta</taxon>
        <taxon>Embryophyta</taxon>
        <taxon>Tracheophyta</taxon>
        <taxon>Spermatophyta</taxon>
        <taxon>Magnoliopsida</taxon>
        <taxon>eudicotyledons</taxon>
        <taxon>Gunneridae</taxon>
        <taxon>Pentapetalae</taxon>
        <taxon>asterids</taxon>
        <taxon>Ericales</taxon>
        <taxon>Actinidiaceae</taxon>
        <taxon>Actinidia</taxon>
    </lineage>
</organism>
<dbReference type="GO" id="GO:0005737">
    <property type="term" value="C:cytoplasm"/>
    <property type="evidence" value="ECO:0007669"/>
    <property type="project" value="UniProtKB-SubCell"/>
</dbReference>
<keyword evidence="6" id="KW-0028">Amino-acid biosynthesis</keyword>
<dbReference type="PROSITE" id="PS51169">
    <property type="entry name" value="CHORISMATE_MUT_3"/>
    <property type="match status" value="1"/>
</dbReference>
<dbReference type="Pfam" id="PF01817">
    <property type="entry name" value="CM_2"/>
    <property type="match status" value="1"/>
</dbReference>
<evidence type="ECO:0000256" key="2">
    <source>
        <dbReference type="ARBA" id="ARBA00004496"/>
    </source>
</evidence>
<evidence type="ECO:0000256" key="6">
    <source>
        <dbReference type="ARBA" id="ARBA00022605"/>
    </source>
</evidence>
<dbReference type="UniPathway" id="UPA00120">
    <property type="reaction ID" value="UER00203"/>
</dbReference>
<dbReference type="InterPro" id="IPR002701">
    <property type="entry name" value="CM_II_prokaryot"/>
</dbReference>
<evidence type="ECO:0000256" key="5">
    <source>
        <dbReference type="ARBA" id="ARBA00022490"/>
    </source>
</evidence>
<dbReference type="AlphaFoldDB" id="A0A7J0DTA2"/>